<dbReference type="EMBL" id="RCHS01003327">
    <property type="protein sequence ID" value="RMX42615.1"/>
    <property type="molecule type" value="Genomic_DNA"/>
</dbReference>
<dbReference type="Proteomes" id="UP000275408">
    <property type="component" value="Unassembled WGS sequence"/>
</dbReference>
<accession>A0A3M6TMG5</accession>
<evidence type="ECO:0000313" key="2">
    <source>
        <dbReference type="Proteomes" id="UP000275408"/>
    </source>
</evidence>
<organism evidence="1 2">
    <name type="scientific">Pocillopora damicornis</name>
    <name type="common">Cauliflower coral</name>
    <name type="synonym">Millepora damicornis</name>
    <dbReference type="NCBI Taxonomy" id="46731"/>
    <lineage>
        <taxon>Eukaryota</taxon>
        <taxon>Metazoa</taxon>
        <taxon>Cnidaria</taxon>
        <taxon>Anthozoa</taxon>
        <taxon>Hexacorallia</taxon>
        <taxon>Scleractinia</taxon>
        <taxon>Astrocoeniina</taxon>
        <taxon>Pocilloporidae</taxon>
        <taxon>Pocillopora</taxon>
    </lineage>
</organism>
<feature type="non-terminal residue" evidence="1">
    <location>
        <position position="1"/>
    </location>
</feature>
<dbReference type="AlphaFoldDB" id="A0A3M6TMG5"/>
<protein>
    <submittedName>
        <fullName evidence="1">Uncharacterized protein</fullName>
    </submittedName>
</protein>
<proteinExistence type="predicted"/>
<name>A0A3M6TMG5_POCDA</name>
<keyword evidence="2" id="KW-1185">Reference proteome</keyword>
<dbReference type="OrthoDB" id="5962290at2759"/>
<feature type="non-terminal residue" evidence="1">
    <location>
        <position position="177"/>
    </location>
</feature>
<evidence type="ECO:0000313" key="1">
    <source>
        <dbReference type="EMBL" id="RMX42615.1"/>
    </source>
</evidence>
<reference evidence="1 2" key="1">
    <citation type="journal article" date="2018" name="Sci. Rep.">
        <title>Comparative analysis of the Pocillopora damicornis genome highlights role of immune system in coral evolution.</title>
        <authorList>
            <person name="Cunning R."/>
            <person name="Bay R.A."/>
            <person name="Gillette P."/>
            <person name="Baker A.C."/>
            <person name="Traylor-Knowles N."/>
        </authorList>
    </citation>
    <scope>NUCLEOTIDE SEQUENCE [LARGE SCALE GENOMIC DNA]</scope>
    <source>
        <strain evidence="1">RSMAS</strain>
        <tissue evidence="1">Whole animal</tissue>
    </source>
</reference>
<gene>
    <name evidence="1" type="ORF">pdam_00025320</name>
</gene>
<sequence length="177" mass="19719">ETEDVEREPSFITNGSGRNGEAVLHVAYKDGVCGEKWGEILKLPKTSWTKKLAASWSTRLTEKSPNLRAQCISIGTKKPGSRVSLKQVTQCARRPIAREEIYVIGSAYHPYRGYSKGAIISANNALNDKWKIPIPSPLHQPCVPKSFADVNWKNIRQNTCLSKGLFLRLVTIKHTSS</sequence>
<comment type="caution">
    <text evidence="1">The sequence shown here is derived from an EMBL/GenBank/DDBJ whole genome shotgun (WGS) entry which is preliminary data.</text>
</comment>